<keyword evidence="3" id="KW-1185">Reference proteome</keyword>
<keyword evidence="2" id="KW-0223">Dioxygenase</keyword>
<keyword evidence="2" id="KW-0560">Oxidoreductase</keyword>
<dbReference type="RefSeq" id="WP_126352373.1">
    <property type="nucleotide sequence ID" value="NZ_CP086381.1"/>
</dbReference>
<dbReference type="InterPro" id="IPR037523">
    <property type="entry name" value="VOC_core"/>
</dbReference>
<dbReference type="AlphaFoldDB" id="A0A3S0L3G1"/>
<name>A0A3S0L3G1_9DEIO</name>
<protein>
    <submittedName>
        <fullName evidence="2">Glyoxalase/bleomycin resistance/dioxygenase family protein</fullName>
    </submittedName>
</protein>
<dbReference type="InterPro" id="IPR029068">
    <property type="entry name" value="Glyas_Bleomycin-R_OHBP_Dase"/>
</dbReference>
<gene>
    <name evidence="2" type="ORF">EJ104_08885</name>
</gene>
<dbReference type="SUPFAM" id="SSF54593">
    <property type="entry name" value="Glyoxalase/Bleomycin resistance protein/Dihydroxybiphenyl dioxygenase"/>
    <property type="match status" value="1"/>
</dbReference>
<dbReference type="Gene3D" id="3.10.180.10">
    <property type="entry name" value="2,3-Dihydroxybiphenyl 1,2-Dioxygenase, domain 1"/>
    <property type="match status" value="1"/>
</dbReference>
<reference evidence="2 3" key="1">
    <citation type="submission" date="2018-12" db="EMBL/GenBank/DDBJ databases">
        <title>Deinococcus radiophilus ATCC 27603 genome sequencing and assembly.</title>
        <authorList>
            <person name="Maclea K.S."/>
            <person name="Maynard C.R."/>
        </authorList>
    </citation>
    <scope>NUCLEOTIDE SEQUENCE [LARGE SCALE GENOMIC DNA]</scope>
    <source>
        <strain evidence="2 3">ATCC 27603</strain>
    </source>
</reference>
<sequence>MPEGRIAAVLIHVADQEAGLDWYSQAFPQAQRRVVEGFTLLDVGGISLEIVPADAKVSSGAAGTVVYWHTDNFAAELNRLQALGAVLYRGPMAIEEGQQMAQVKDPWGNLLGLRG</sequence>
<evidence type="ECO:0000313" key="2">
    <source>
        <dbReference type="EMBL" id="RTR26100.1"/>
    </source>
</evidence>
<evidence type="ECO:0000313" key="3">
    <source>
        <dbReference type="Proteomes" id="UP000277766"/>
    </source>
</evidence>
<dbReference type="PROSITE" id="PS51819">
    <property type="entry name" value="VOC"/>
    <property type="match status" value="1"/>
</dbReference>
<accession>A0A3S0L3G1</accession>
<feature type="domain" description="VOC" evidence="1">
    <location>
        <begin position="5"/>
        <end position="115"/>
    </location>
</feature>
<dbReference type="Proteomes" id="UP000277766">
    <property type="component" value="Unassembled WGS sequence"/>
</dbReference>
<comment type="caution">
    <text evidence="2">The sequence shown here is derived from an EMBL/GenBank/DDBJ whole genome shotgun (WGS) entry which is preliminary data.</text>
</comment>
<dbReference type="OrthoDB" id="4548523at2"/>
<dbReference type="GO" id="GO:0051213">
    <property type="term" value="F:dioxygenase activity"/>
    <property type="evidence" value="ECO:0007669"/>
    <property type="project" value="UniProtKB-KW"/>
</dbReference>
<organism evidence="2 3">
    <name type="scientific">Deinococcus radiophilus</name>
    <dbReference type="NCBI Taxonomy" id="32062"/>
    <lineage>
        <taxon>Bacteria</taxon>
        <taxon>Thermotogati</taxon>
        <taxon>Deinococcota</taxon>
        <taxon>Deinococci</taxon>
        <taxon>Deinococcales</taxon>
        <taxon>Deinococcaceae</taxon>
        <taxon>Deinococcus</taxon>
    </lineage>
</organism>
<dbReference type="InterPro" id="IPR004360">
    <property type="entry name" value="Glyas_Fos-R_dOase_dom"/>
</dbReference>
<proteinExistence type="predicted"/>
<evidence type="ECO:0000259" key="1">
    <source>
        <dbReference type="PROSITE" id="PS51819"/>
    </source>
</evidence>
<dbReference type="Pfam" id="PF00903">
    <property type="entry name" value="Glyoxalase"/>
    <property type="match status" value="1"/>
</dbReference>
<dbReference type="EMBL" id="RXPE01000018">
    <property type="protein sequence ID" value="RTR26100.1"/>
    <property type="molecule type" value="Genomic_DNA"/>
</dbReference>